<dbReference type="EC" id="2.3.1.-" evidence="2"/>
<evidence type="ECO:0000313" key="3">
    <source>
        <dbReference type="Proteomes" id="UP000028090"/>
    </source>
</evidence>
<accession>A0A081PUW7</accession>
<dbReference type="InterPro" id="IPR016181">
    <property type="entry name" value="Acyl_CoA_acyltransferase"/>
</dbReference>
<keyword evidence="2" id="KW-0012">Acyltransferase</keyword>
<proteinExistence type="predicted"/>
<reference evidence="2 3" key="1">
    <citation type="submission" date="2014-05" db="EMBL/GenBank/DDBJ databases">
        <authorList>
            <person name="Daugherty S.C."/>
            <person name="Tallon L.J."/>
            <person name="Sadzewicz L."/>
            <person name="Kilian M."/>
            <person name="Tettelin H."/>
        </authorList>
    </citation>
    <scope>NUCLEOTIDE SEQUENCE [LARGE SCALE GENOMIC DNA]</scope>
    <source>
        <strain evidence="2 3">SK629</strain>
    </source>
</reference>
<dbReference type="GO" id="GO:0016747">
    <property type="term" value="F:acyltransferase activity, transferring groups other than amino-acyl groups"/>
    <property type="evidence" value="ECO:0007669"/>
    <property type="project" value="InterPro"/>
</dbReference>
<evidence type="ECO:0000259" key="1">
    <source>
        <dbReference type="Pfam" id="PF13302"/>
    </source>
</evidence>
<gene>
    <name evidence="2" type="primary">pat</name>
    <name evidence="2" type="ORF">SK629_1118</name>
</gene>
<dbReference type="EMBL" id="JPFU01000013">
    <property type="protein sequence ID" value="KEQ34490.1"/>
    <property type="molecule type" value="Genomic_DNA"/>
</dbReference>
<organism evidence="2 3">
    <name type="scientific">Streptococcus mitis</name>
    <dbReference type="NCBI Taxonomy" id="28037"/>
    <lineage>
        <taxon>Bacteria</taxon>
        <taxon>Bacillati</taxon>
        <taxon>Bacillota</taxon>
        <taxon>Bacilli</taxon>
        <taxon>Lactobacillales</taxon>
        <taxon>Streptococcaceae</taxon>
        <taxon>Streptococcus</taxon>
        <taxon>Streptococcus mitis group</taxon>
    </lineage>
</organism>
<evidence type="ECO:0000313" key="2">
    <source>
        <dbReference type="EMBL" id="KEQ34490.1"/>
    </source>
</evidence>
<dbReference type="Proteomes" id="UP000028090">
    <property type="component" value="Unassembled WGS sequence"/>
</dbReference>
<dbReference type="SUPFAM" id="SSF55729">
    <property type="entry name" value="Acyl-CoA N-acyltransferases (Nat)"/>
    <property type="match status" value="1"/>
</dbReference>
<comment type="caution">
    <text evidence="2">The sequence shown here is derived from an EMBL/GenBank/DDBJ whole genome shotgun (WGS) entry which is preliminary data.</text>
</comment>
<sequence length="52" mass="5683">MQPVGSIGLMIGSVSSIGIPNNNGEIDYWVEVPYWGQGLIPEAVRKIVRHGF</sequence>
<dbReference type="InterPro" id="IPR000182">
    <property type="entry name" value="GNAT_dom"/>
</dbReference>
<protein>
    <submittedName>
        <fullName evidence="2">Phosphinothricin acetyltransferase domain protein</fullName>
        <ecNumber evidence="2">2.3.1.-</ecNumber>
    </submittedName>
</protein>
<name>A0A081PUW7_STRMT</name>
<dbReference type="AlphaFoldDB" id="A0A081PUW7"/>
<dbReference type="Gene3D" id="3.40.630.30">
    <property type="match status" value="1"/>
</dbReference>
<keyword evidence="2" id="KW-0808">Transferase</keyword>
<dbReference type="Pfam" id="PF13302">
    <property type="entry name" value="Acetyltransf_3"/>
    <property type="match status" value="1"/>
</dbReference>
<dbReference type="PATRIC" id="fig|28037.95.peg.1051"/>
<feature type="domain" description="N-acetyltransferase" evidence="1">
    <location>
        <begin position="10"/>
        <end position="52"/>
    </location>
</feature>